<dbReference type="EC" id="1.14.16.1" evidence="9"/>
<dbReference type="Pfam" id="PF00351">
    <property type="entry name" value="Biopterin_H"/>
    <property type="match status" value="2"/>
</dbReference>
<dbReference type="InterPro" id="IPR019774">
    <property type="entry name" value="Aromatic-AA_hydroxylase_C"/>
</dbReference>
<evidence type="ECO:0000256" key="6">
    <source>
        <dbReference type="ARBA" id="ARBA00023033"/>
    </source>
</evidence>
<dbReference type="NCBIfam" id="NF010657">
    <property type="entry name" value="PRK14056.1"/>
    <property type="match status" value="1"/>
</dbReference>
<dbReference type="InterPro" id="IPR001273">
    <property type="entry name" value="ArAA_hydroxylase"/>
</dbReference>
<organism evidence="9 10">
    <name type="scientific">Ammoniphilus resinae</name>
    <dbReference type="NCBI Taxonomy" id="861532"/>
    <lineage>
        <taxon>Bacteria</taxon>
        <taxon>Bacillati</taxon>
        <taxon>Bacillota</taxon>
        <taxon>Bacilli</taxon>
        <taxon>Bacillales</taxon>
        <taxon>Paenibacillaceae</taxon>
        <taxon>Aneurinibacillus group</taxon>
        <taxon>Ammoniphilus</taxon>
    </lineage>
</organism>
<dbReference type="Proteomes" id="UP001519343">
    <property type="component" value="Unassembled WGS sequence"/>
</dbReference>
<feature type="coiled-coil region" evidence="7">
    <location>
        <begin position="153"/>
        <end position="187"/>
    </location>
</feature>
<gene>
    <name evidence="9" type="ORF">J2Z37_004661</name>
</gene>
<evidence type="ECO:0000256" key="7">
    <source>
        <dbReference type="SAM" id="Coils"/>
    </source>
</evidence>
<dbReference type="InterPro" id="IPR036951">
    <property type="entry name" value="ArAA_hydroxylase_sf"/>
</dbReference>
<dbReference type="PRINTS" id="PR00372">
    <property type="entry name" value="FYWHYDRXLASE"/>
</dbReference>
<dbReference type="CDD" id="cd00361">
    <property type="entry name" value="arom_aa_hydroxylase"/>
    <property type="match status" value="1"/>
</dbReference>
<dbReference type="EMBL" id="JAGGKT010000024">
    <property type="protein sequence ID" value="MBP1934641.1"/>
    <property type="molecule type" value="Genomic_DNA"/>
</dbReference>
<dbReference type="PANTHER" id="PTHR11473">
    <property type="entry name" value="AROMATIC AMINO ACID HYDROXYLASE"/>
    <property type="match status" value="1"/>
</dbReference>
<evidence type="ECO:0000256" key="2">
    <source>
        <dbReference type="ARBA" id="ARBA00009712"/>
    </source>
</evidence>
<evidence type="ECO:0000313" key="9">
    <source>
        <dbReference type="EMBL" id="MBP1934641.1"/>
    </source>
</evidence>
<comment type="caution">
    <text evidence="9">The sequence shown here is derived from an EMBL/GenBank/DDBJ whole genome shotgun (WGS) entry which is preliminary data.</text>
</comment>
<dbReference type="PROSITE" id="PS51410">
    <property type="entry name" value="BH4_AAA_HYDROXYL_2"/>
    <property type="match status" value="1"/>
</dbReference>
<keyword evidence="3" id="KW-0479">Metal-binding</keyword>
<reference evidence="9 10" key="1">
    <citation type="submission" date="2021-03" db="EMBL/GenBank/DDBJ databases">
        <title>Genomic Encyclopedia of Type Strains, Phase IV (KMG-IV): sequencing the most valuable type-strain genomes for metagenomic binning, comparative biology and taxonomic classification.</title>
        <authorList>
            <person name="Goeker M."/>
        </authorList>
    </citation>
    <scope>NUCLEOTIDE SEQUENCE [LARGE SCALE GENOMIC DNA]</scope>
    <source>
        <strain evidence="9 10">DSM 24738</strain>
    </source>
</reference>
<evidence type="ECO:0000313" key="10">
    <source>
        <dbReference type="Proteomes" id="UP001519343"/>
    </source>
</evidence>
<keyword evidence="7" id="KW-0175">Coiled coil</keyword>
<protein>
    <submittedName>
        <fullName evidence="9">Phenylalanine-4-hydroxylase</fullName>
        <ecNumber evidence="9">1.14.16.1</ecNumber>
    </submittedName>
</protein>
<feature type="domain" description="Biopterin-dependent aromatic amino acid hydroxylase family profile" evidence="8">
    <location>
        <begin position="1"/>
        <end position="321"/>
    </location>
</feature>
<comment type="cofactor">
    <cofactor evidence="1">
        <name>Fe(2+)</name>
        <dbReference type="ChEBI" id="CHEBI:29033"/>
    </cofactor>
</comment>
<evidence type="ECO:0000256" key="3">
    <source>
        <dbReference type="ARBA" id="ARBA00022723"/>
    </source>
</evidence>
<dbReference type="PANTHER" id="PTHR11473:SF24">
    <property type="entry name" value="PHENYLALANINE-4-HYDROXYLASE"/>
    <property type="match status" value="1"/>
</dbReference>
<sequence>MNQHYEKYSPINQAVWRYVMRQNYYFLKDAAHPYYVDGLRKSGIKIESIPKIEEMNACLQPFGWGAVSIDGFIPGVVFFDFQSHGILPIAAEIRQLEHIEYTPAPDIIHEAAGHAPILCHPQYANYVKIFGEIGRKAIATKEEHEVFEAVRTLSALMESSNATEEDIQKAKEDLAAKQKAVTEVSEAEQISRLYWWTVEYGLIGDLQHPKIYGAGLLSSVGESAHSLTDQVKKIPFDLETAIQTGFDITQMQPQLFVCQSFEQLISAVQEFSTRMAFSVGGTESLFKALRSSNIVHVTYSSGLQATGIVSKVLCDDQGEAICFQTDGMTAFSYGNQQLDGHYKEAHPEGIIAPIGNLQGMSKPIEQFKDDERNEWNIAPDQTCQLVFEGGLAIRGKIQQIIQRNGKIILINFHGADISYQGEILRDVDSGPYTMPVGASVISVAAGAADPESYYSEEVPSPLQSESISQREWSPLEKLYADVRAIREKNKENMDRLLNVVQELDSSFPGDWLLRLEILEIIVGLRGKWASVEKKLLLQLEQLKQKGPEMTRLITNGLKLIRG</sequence>
<keyword evidence="10" id="KW-1185">Reference proteome</keyword>
<keyword evidence="5" id="KW-0408">Iron</keyword>
<accession>A0ABS4GWK0</accession>
<dbReference type="GO" id="GO:0004505">
    <property type="term" value="F:phenylalanine 4-monooxygenase activity"/>
    <property type="evidence" value="ECO:0007669"/>
    <property type="project" value="UniProtKB-EC"/>
</dbReference>
<evidence type="ECO:0000256" key="5">
    <source>
        <dbReference type="ARBA" id="ARBA00023004"/>
    </source>
</evidence>
<dbReference type="InterPro" id="IPR036329">
    <property type="entry name" value="Aro-AA_hydroxylase_C_sf"/>
</dbReference>
<evidence type="ECO:0000256" key="1">
    <source>
        <dbReference type="ARBA" id="ARBA00001954"/>
    </source>
</evidence>
<keyword evidence="4 9" id="KW-0560">Oxidoreductase</keyword>
<name>A0ABS4GWK0_9BACL</name>
<dbReference type="SUPFAM" id="SSF56534">
    <property type="entry name" value="Aromatic aminoacid monoxygenases, catalytic and oligomerization domains"/>
    <property type="match status" value="1"/>
</dbReference>
<proteinExistence type="inferred from homology"/>
<keyword evidence="6" id="KW-0503">Monooxygenase</keyword>
<comment type="similarity">
    <text evidence="2">Belongs to the biopterin-dependent aromatic amino acid hydroxylase family.</text>
</comment>
<evidence type="ECO:0000256" key="4">
    <source>
        <dbReference type="ARBA" id="ARBA00023002"/>
    </source>
</evidence>
<evidence type="ECO:0000259" key="8">
    <source>
        <dbReference type="PROSITE" id="PS51410"/>
    </source>
</evidence>
<dbReference type="Gene3D" id="1.10.800.10">
    <property type="entry name" value="Aromatic amino acid hydroxylase"/>
    <property type="match status" value="1"/>
</dbReference>